<reference evidence="2" key="1">
    <citation type="submission" date="2021-02" db="EMBL/GenBank/DDBJ databases">
        <authorList>
            <person name="Nowell W R."/>
        </authorList>
    </citation>
    <scope>NUCLEOTIDE SEQUENCE</scope>
</reference>
<accession>A0A814V2U4</accession>
<comment type="caution">
    <text evidence="2">The sequence shown here is derived from an EMBL/GenBank/DDBJ whole genome shotgun (WGS) entry which is preliminary data.</text>
</comment>
<sequence length="148" mass="17038">MQGKGSKILGKKSLIYLPILGWCWVFTESIFLKRAWQTDKNVLLHDIQQLVDKYPKNYFFTLFCSCEGTRFTEEKRLESMKIAREKNLPELKYHILPRTKGLTLLLQGINKQVTGVLDITVGFTSLDPNPGVQSLINGKRCIAETYIR</sequence>
<organism evidence="2 4">
    <name type="scientific">Didymodactylos carnosus</name>
    <dbReference type="NCBI Taxonomy" id="1234261"/>
    <lineage>
        <taxon>Eukaryota</taxon>
        <taxon>Metazoa</taxon>
        <taxon>Spiralia</taxon>
        <taxon>Gnathifera</taxon>
        <taxon>Rotifera</taxon>
        <taxon>Eurotatoria</taxon>
        <taxon>Bdelloidea</taxon>
        <taxon>Philodinida</taxon>
        <taxon>Philodinidae</taxon>
        <taxon>Didymodactylos</taxon>
    </lineage>
</organism>
<dbReference type="PANTHER" id="PTHR10983">
    <property type="entry name" value="1-ACYLGLYCEROL-3-PHOSPHATE ACYLTRANSFERASE-RELATED"/>
    <property type="match status" value="1"/>
</dbReference>
<protein>
    <submittedName>
        <fullName evidence="2">Uncharacterized protein</fullName>
    </submittedName>
</protein>
<evidence type="ECO:0000313" key="3">
    <source>
        <dbReference type="EMBL" id="CAF3946963.1"/>
    </source>
</evidence>
<evidence type="ECO:0000313" key="2">
    <source>
        <dbReference type="EMBL" id="CAF1182580.1"/>
    </source>
</evidence>
<keyword evidence="4" id="KW-1185">Reference proteome</keyword>
<dbReference type="CDD" id="cd07990">
    <property type="entry name" value="LPLAT_LCLAT1-like"/>
    <property type="match status" value="1"/>
</dbReference>
<dbReference type="EMBL" id="CAJNOQ010007907">
    <property type="protein sequence ID" value="CAF1182580.1"/>
    <property type="molecule type" value="Genomic_DNA"/>
</dbReference>
<dbReference type="Proteomes" id="UP000681722">
    <property type="component" value="Unassembled WGS sequence"/>
</dbReference>
<dbReference type="Proteomes" id="UP000663829">
    <property type="component" value="Unassembled WGS sequence"/>
</dbReference>
<keyword evidence="1" id="KW-1133">Transmembrane helix</keyword>
<dbReference type="EMBL" id="CAJOBC010007908">
    <property type="protein sequence ID" value="CAF3946963.1"/>
    <property type="molecule type" value="Genomic_DNA"/>
</dbReference>
<gene>
    <name evidence="2" type="ORF">GPM918_LOCUS22782</name>
    <name evidence="3" type="ORF">SRO942_LOCUS22781</name>
</gene>
<proteinExistence type="predicted"/>
<dbReference type="OrthoDB" id="189226at2759"/>
<name>A0A814V2U4_9BILA</name>
<feature type="transmembrane region" description="Helical" evidence="1">
    <location>
        <begin position="14"/>
        <end position="32"/>
    </location>
</feature>
<evidence type="ECO:0000313" key="4">
    <source>
        <dbReference type="Proteomes" id="UP000663829"/>
    </source>
</evidence>
<dbReference type="GO" id="GO:0012505">
    <property type="term" value="C:endomembrane system"/>
    <property type="evidence" value="ECO:0007669"/>
    <property type="project" value="TreeGrafter"/>
</dbReference>
<dbReference type="PANTHER" id="PTHR10983:SF24">
    <property type="entry name" value="1-ACYLGLYCEROL-3-PHOSPHATE O-ACYLTRANSFERASE 3, ISOFORM E-RELATED"/>
    <property type="match status" value="1"/>
</dbReference>
<dbReference type="AlphaFoldDB" id="A0A814V2U4"/>
<evidence type="ECO:0000256" key="1">
    <source>
        <dbReference type="SAM" id="Phobius"/>
    </source>
</evidence>
<keyword evidence="1" id="KW-0812">Transmembrane</keyword>
<keyword evidence="1" id="KW-0472">Membrane</keyword>
<dbReference type="GO" id="GO:0003841">
    <property type="term" value="F:1-acylglycerol-3-phosphate O-acyltransferase activity"/>
    <property type="evidence" value="ECO:0007669"/>
    <property type="project" value="TreeGrafter"/>
</dbReference>